<keyword evidence="4" id="KW-0479">Metal-binding</keyword>
<dbReference type="InterPro" id="IPR005162">
    <property type="entry name" value="Retrotrans_gag_dom"/>
</dbReference>
<feature type="region of interest" description="Disordered" evidence="5">
    <location>
        <begin position="1068"/>
        <end position="1090"/>
    </location>
</feature>
<dbReference type="PANTHER" id="PTHR24559:SF427">
    <property type="entry name" value="RNA-DIRECTED DNA POLYMERASE"/>
    <property type="match status" value="1"/>
</dbReference>
<evidence type="ECO:0000313" key="7">
    <source>
        <dbReference type="EMBL" id="GEU47522.1"/>
    </source>
</evidence>
<keyword evidence="1" id="KW-0645">Protease</keyword>
<dbReference type="SUPFAM" id="SSF53098">
    <property type="entry name" value="Ribonuclease H-like"/>
    <property type="match status" value="1"/>
</dbReference>
<keyword evidence="3" id="KW-0238">DNA-binding</keyword>
<dbReference type="Pfam" id="PF17919">
    <property type="entry name" value="RT_RNaseH_2"/>
    <property type="match status" value="1"/>
</dbReference>
<sequence length="2193" mass="249108">MIGHTIERCYELIDHPLGHPNGTLATVSHVGSLKLTNNVILYDVLVVPGYCVSLLSMNKLIKDSKLFVGFDKDKCYIQDLKKKITIGTGSEFGGLYLFDMKPSKSIGNVDMIHCYHVSKDLWHNRLGHPADRVLLMLKNDLGLSKSTSVTACKVAYLCLKCDKFTSRYVVFSRDVKFYETIFPFKMKSKSLSDVADVDFTNKVDHLTLFDNQLTQSPNDEGRATLVKEDSPSFSETDTTRHQDQKNRSATQINDNSLSEGNMSPSQSVFSNIPTHLKSFERIDNVQSNVRRTSRVLKLPAKLNDYVIDSKLKNGLENHVSYAKLNSMNYCFTTTLNKSYEPATYYEAVKDPKICWERHYAAHFDEYKFLLPVKVVPTARRLEMPLPGVCTAIEEMMKKLPPNTPSVAESLQDAWIKYWSLVSKNDYGNQPDVLDPTLLCSGQLDRKIHILLPNEQSRMEILTIHAVGIAKHGEVDYDVVVKLAEVWFFTVFKEFRAFVKTQHPAVIKCFCCDLGGEYTSNDFVSLLKSDGTTYQTSCTNTPQQNGVAERKHRHRVETARYFLLSVEVPSVFWGGSILTTAYTWDLVTLPADKRAIGSRWVYKITTIFDGSTKGYKARLVAKGYAQEYGMDYEETFAPVTKITISKYIGDLLDCARIAAKIVKVIPIDAKGKYTLVEGDPFPDPSLYQTIMGSLVYLTVTRPDISYAGIFEAGDGFCIILGDSLILWKSKKPDVLSTKSSIKAEYRAIAVTTSEIVWLRCLLADMDVRISRSTPLYCDCHAPYLGFLKISRVRVLLFQEDFARSFRDSYSPEDNREEHMEISTANAKAIADLGIGDGVRAHTKDGICIGVEIVANDIKGDEEEFEVEANVGGTMAIIVDPLVINRITEFETAQRQLEAVAEALANYEATHATNALEAKSQSQNGSNDDNGNGGNGNGNHGDRGNNENGNPNKNGRGDMLVARVDLMKLITKVHCPRNEIQKMETKLWNLTVKNNDLAAYTQRFQELIMLCTRMVPEEEDRIKRYVRGLPNNIQGNVMLAEPMRFQDAIQLANSLMDQKLKGCAIRSAKNKRKFESNQRDNHAQQPPFKRQMLEDNTWPEPIQLCRSCGKIGHLTRDYKFAVPAKVNQRALVGNQRIATCFKCGRQGHFKKDFPKLKNQNHGNKPDIPKAKRKAYAIGRGDANPRSNVVTDVSYAVELADERISKTNTVLRGCTIGLLGNPFNIDLMPIELSSFDVIIGMDWLANNHAVIVCDENIVCIPFGDEILIIQGDRSDKGKKLTLNIISCMKTQNYMEKDFPGLPPVQQVEFQIDLVPGAEPVTRAPYRLAPSEIQELVRDEDIPKTEFKTRYGHYEFQVILFGLTNAPTVFMDLMNRVCKAFLDKFVIVFIDDSLIYSMNKVEHEGHLKQMLELFKKEELYAKFSKCDFWLSKVQFLGHVIDKEGIHVDPTKIESIKGKKEEAAHQKLKQKLCSAPILALPEGSENFMVYCDASHKGLGTVLMQKERVIAYASHQLKVHEKNYTTHDFELGAVVSEELNMREHKWLELLSDYNCEIRYHPGKADVVADALSLKEGIMPLRVQALVMTVGLNLPVEIMKAQNEARKEENYGTKDLGGIIKKLELEFLDQLSHVHSTFHVSNLKKCYADEPLAISLDEIQIDDKLNFIEEPVKIMDRKVKQVKQSCIPIVKSKSLDEGYSSKKVRKFLRALHLKWRAKVTAIEKSKDLMSLSLNELIRNLKVHEMIIKKDSKIVKAKVERKSLALKAKKESRIKDRGCSRHMMGNRNLFSTYKAYNGGNVIFGSNLRGNIIGKGQKCDNKCRVTFFEHDSEITKDGKVIGKTPYELLRGRKPTLDYFRVFGSKCFILNIKYYLTKFNPKSYEGVFLGYSQNNKACIIFNKHTRKIKESLNVTFNETPTPSKTSPLVDDDLDEEEAIRATKKKNLENVVEDETLEIDKIVNIKESRNLPLENVIGNLNKKTLRWSLVELVYGVHSDGPYQTNLPSPDDIISTIRIDREGQVRRIRHEEEIDVHEYQILTCEILSTLKPLEEIIRENVFCLGLNLAYYMKKRMEWVTKQKRLILPYERKNRKDRGTRRGRHSTSSSTFDQPSSSHLSDDDDDGNEEGTSRASTPSPIHYVNSLTNAVPQVFQNPPNIDPHLEPFYARQTKIINHQVQIRDEHRGRLRSIGKRLRNLWRNMKK</sequence>
<keyword evidence="4" id="KW-0863">Zinc-finger</keyword>
<dbReference type="InterPro" id="IPR036397">
    <property type="entry name" value="RNaseH_sf"/>
</dbReference>
<evidence type="ECO:0000256" key="2">
    <source>
        <dbReference type="ARBA" id="ARBA00022750"/>
    </source>
</evidence>
<dbReference type="Pfam" id="PF08284">
    <property type="entry name" value="RVP_2"/>
    <property type="match status" value="1"/>
</dbReference>
<comment type="caution">
    <text evidence="7">The sequence shown here is derived from an EMBL/GenBank/DDBJ whole genome shotgun (WGS) entry which is preliminary data.</text>
</comment>
<dbReference type="GO" id="GO:0008270">
    <property type="term" value="F:zinc ion binding"/>
    <property type="evidence" value="ECO:0007669"/>
    <property type="project" value="UniProtKB-KW"/>
</dbReference>
<dbReference type="InterPro" id="IPR012337">
    <property type="entry name" value="RNaseH-like_sf"/>
</dbReference>
<dbReference type="InterPro" id="IPR001878">
    <property type="entry name" value="Znf_CCHC"/>
</dbReference>
<dbReference type="InterPro" id="IPR043502">
    <property type="entry name" value="DNA/RNA_pol_sf"/>
</dbReference>
<dbReference type="InterPro" id="IPR036875">
    <property type="entry name" value="Znf_CCHC_sf"/>
</dbReference>
<evidence type="ECO:0000256" key="4">
    <source>
        <dbReference type="PROSITE-ProRule" id="PRU00047"/>
    </source>
</evidence>
<proteinExistence type="predicted"/>
<reference evidence="7" key="1">
    <citation type="journal article" date="2019" name="Sci. Rep.">
        <title>Draft genome of Tanacetum cinerariifolium, the natural source of mosquito coil.</title>
        <authorList>
            <person name="Yamashiro T."/>
            <person name="Shiraishi A."/>
            <person name="Satake H."/>
            <person name="Nakayama K."/>
        </authorList>
    </citation>
    <scope>NUCLEOTIDE SEQUENCE</scope>
</reference>
<dbReference type="Gene3D" id="2.40.70.10">
    <property type="entry name" value="Acid Proteases"/>
    <property type="match status" value="1"/>
</dbReference>
<dbReference type="Gene3D" id="3.30.70.270">
    <property type="match status" value="1"/>
</dbReference>
<dbReference type="InterPro" id="IPR057670">
    <property type="entry name" value="SH3_retrovirus"/>
</dbReference>
<feature type="compositionally biased region" description="Polar residues" evidence="5">
    <location>
        <begin position="2120"/>
        <end position="2130"/>
    </location>
</feature>
<dbReference type="CDD" id="cd01647">
    <property type="entry name" value="RT_LTR"/>
    <property type="match status" value="1"/>
</dbReference>
<feature type="compositionally biased region" description="Basic and acidic residues" evidence="5">
    <location>
        <begin position="219"/>
        <end position="230"/>
    </location>
</feature>
<dbReference type="InterPro" id="IPR054722">
    <property type="entry name" value="PolX-like_BBD"/>
</dbReference>
<dbReference type="InterPro" id="IPR053134">
    <property type="entry name" value="RNA-dir_DNA_polymerase"/>
</dbReference>
<evidence type="ECO:0000256" key="5">
    <source>
        <dbReference type="SAM" id="MobiDB-lite"/>
    </source>
</evidence>
<dbReference type="Pfam" id="PF07727">
    <property type="entry name" value="RVT_2"/>
    <property type="match status" value="1"/>
</dbReference>
<feature type="compositionally biased region" description="Basic and acidic residues" evidence="5">
    <location>
        <begin position="237"/>
        <end position="246"/>
    </location>
</feature>
<feature type="compositionally biased region" description="Basic and acidic residues" evidence="5">
    <location>
        <begin position="1071"/>
        <end position="1080"/>
    </location>
</feature>
<feature type="domain" description="CCHC-type" evidence="6">
    <location>
        <begin position="1138"/>
        <end position="1153"/>
    </location>
</feature>
<dbReference type="Gene3D" id="3.30.420.10">
    <property type="entry name" value="Ribonuclease H-like superfamily/Ribonuclease H"/>
    <property type="match status" value="1"/>
</dbReference>
<dbReference type="Gene3D" id="4.10.60.10">
    <property type="entry name" value="Zinc finger, CCHC-type"/>
    <property type="match status" value="1"/>
</dbReference>
<dbReference type="InterPro" id="IPR013103">
    <property type="entry name" value="RVT_2"/>
</dbReference>
<dbReference type="CDD" id="cd00303">
    <property type="entry name" value="retropepsin_like"/>
    <property type="match status" value="1"/>
</dbReference>
<dbReference type="InterPro" id="IPR021109">
    <property type="entry name" value="Peptidase_aspartic_dom_sf"/>
</dbReference>
<dbReference type="EMBL" id="BKCJ010002284">
    <property type="protein sequence ID" value="GEU47522.1"/>
    <property type="molecule type" value="Genomic_DNA"/>
</dbReference>
<dbReference type="Pfam" id="PF03732">
    <property type="entry name" value="Retrotrans_gag"/>
    <property type="match status" value="1"/>
</dbReference>
<dbReference type="PROSITE" id="PS50158">
    <property type="entry name" value="ZF_CCHC"/>
    <property type="match status" value="1"/>
</dbReference>
<dbReference type="CDD" id="cd09274">
    <property type="entry name" value="RNase_HI_RT_Ty3"/>
    <property type="match status" value="1"/>
</dbReference>
<feature type="region of interest" description="Disordered" evidence="5">
    <location>
        <begin position="213"/>
        <end position="264"/>
    </location>
</feature>
<dbReference type="CDD" id="cd09272">
    <property type="entry name" value="RNase_HI_RT_Ty1"/>
    <property type="match status" value="1"/>
</dbReference>
<gene>
    <name evidence="7" type="ORF">Tci_019500</name>
</gene>
<evidence type="ECO:0000256" key="3">
    <source>
        <dbReference type="ARBA" id="ARBA00023125"/>
    </source>
</evidence>
<feature type="compositionally biased region" description="Low complexity" evidence="5">
    <location>
        <begin position="2093"/>
        <end position="2106"/>
    </location>
</feature>
<dbReference type="SUPFAM" id="SSF56672">
    <property type="entry name" value="DNA/RNA polymerases"/>
    <property type="match status" value="1"/>
</dbReference>
<dbReference type="InterPro" id="IPR043128">
    <property type="entry name" value="Rev_trsase/Diguanyl_cyclase"/>
</dbReference>
<keyword evidence="4" id="KW-0862">Zinc</keyword>
<dbReference type="Gene3D" id="3.10.10.10">
    <property type="entry name" value="HIV Type 1 Reverse Transcriptase, subunit A, domain 1"/>
    <property type="match status" value="1"/>
</dbReference>
<keyword evidence="2" id="KW-0378">Hydrolase</keyword>
<dbReference type="InterPro" id="IPR000477">
    <property type="entry name" value="RT_dom"/>
</dbReference>
<organism evidence="7">
    <name type="scientific">Tanacetum cinerariifolium</name>
    <name type="common">Dalmatian daisy</name>
    <name type="synonym">Chrysanthemum cinerariifolium</name>
    <dbReference type="NCBI Taxonomy" id="118510"/>
    <lineage>
        <taxon>Eukaryota</taxon>
        <taxon>Viridiplantae</taxon>
        <taxon>Streptophyta</taxon>
        <taxon>Embryophyta</taxon>
        <taxon>Tracheophyta</taxon>
        <taxon>Spermatophyta</taxon>
        <taxon>Magnoliopsida</taxon>
        <taxon>eudicotyledons</taxon>
        <taxon>Gunneridae</taxon>
        <taxon>Pentapetalae</taxon>
        <taxon>asterids</taxon>
        <taxon>campanulids</taxon>
        <taxon>Asterales</taxon>
        <taxon>Asteraceae</taxon>
        <taxon>Asteroideae</taxon>
        <taxon>Anthemideae</taxon>
        <taxon>Anthemidinae</taxon>
        <taxon>Tanacetum</taxon>
    </lineage>
</organism>
<protein>
    <recommendedName>
        <fullName evidence="6">CCHC-type domain-containing protein</fullName>
    </recommendedName>
</protein>
<feature type="region of interest" description="Disordered" evidence="5">
    <location>
        <begin position="915"/>
        <end position="955"/>
    </location>
</feature>
<name>A0A6L2KFR4_TANCI</name>
<dbReference type="GO" id="GO:0004190">
    <property type="term" value="F:aspartic-type endopeptidase activity"/>
    <property type="evidence" value="ECO:0007669"/>
    <property type="project" value="UniProtKB-KW"/>
</dbReference>
<dbReference type="SUPFAM" id="SSF57756">
    <property type="entry name" value="Retrovirus zinc finger-like domains"/>
    <property type="match status" value="1"/>
</dbReference>
<dbReference type="InterPro" id="IPR041577">
    <property type="entry name" value="RT_RNaseH_2"/>
</dbReference>
<dbReference type="Pfam" id="PF00078">
    <property type="entry name" value="RVT_1"/>
    <property type="match status" value="1"/>
</dbReference>
<dbReference type="SMART" id="SM00343">
    <property type="entry name" value="ZnF_C2HC"/>
    <property type="match status" value="2"/>
</dbReference>
<feature type="compositionally biased region" description="Polar residues" evidence="5">
    <location>
        <begin position="247"/>
        <end position="264"/>
    </location>
</feature>
<dbReference type="Pfam" id="PF25597">
    <property type="entry name" value="SH3_retrovirus"/>
    <property type="match status" value="1"/>
</dbReference>
<accession>A0A6L2KFR4</accession>
<dbReference type="GO" id="GO:0003677">
    <property type="term" value="F:DNA binding"/>
    <property type="evidence" value="ECO:0007669"/>
    <property type="project" value="UniProtKB-KW"/>
</dbReference>
<keyword evidence="2" id="KW-0064">Aspartyl protease</keyword>
<dbReference type="GO" id="GO:0006508">
    <property type="term" value="P:proteolysis"/>
    <property type="evidence" value="ECO:0007669"/>
    <property type="project" value="UniProtKB-KW"/>
</dbReference>
<dbReference type="PANTHER" id="PTHR24559">
    <property type="entry name" value="TRANSPOSON TY3-I GAG-POL POLYPROTEIN"/>
    <property type="match status" value="1"/>
</dbReference>
<evidence type="ECO:0000256" key="1">
    <source>
        <dbReference type="ARBA" id="ARBA00022670"/>
    </source>
</evidence>
<feature type="region of interest" description="Disordered" evidence="5">
    <location>
        <begin position="2077"/>
        <end position="2130"/>
    </location>
</feature>
<feature type="compositionally biased region" description="Basic residues" evidence="5">
    <location>
        <begin position="2080"/>
        <end position="2092"/>
    </location>
</feature>
<evidence type="ECO:0000259" key="6">
    <source>
        <dbReference type="PROSITE" id="PS50158"/>
    </source>
</evidence>
<dbReference type="Pfam" id="PF22936">
    <property type="entry name" value="Pol_BBD"/>
    <property type="match status" value="1"/>
</dbReference>